<dbReference type="OrthoDB" id="1360978at2"/>
<dbReference type="EMBL" id="UNSC01000005">
    <property type="protein sequence ID" value="SZD73376.1"/>
    <property type="molecule type" value="Genomic_DNA"/>
</dbReference>
<feature type="signal peptide" evidence="1">
    <location>
        <begin position="1"/>
        <end position="18"/>
    </location>
</feature>
<accession>A0A383U260</accession>
<dbReference type="InterPro" id="IPR011871">
    <property type="entry name" value="Fib_succ_major"/>
</dbReference>
<evidence type="ECO:0000259" key="2">
    <source>
        <dbReference type="Pfam" id="PF09603"/>
    </source>
</evidence>
<evidence type="ECO:0000313" key="4">
    <source>
        <dbReference type="Proteomes" id="UP000262142"/>
    </source>
</evidence>
<feature type="chain" id="PRO_5016649377" evidence="1">
    <location>
        <begin position="19"/>
        <end position="353"/>
    </location>
</feature>
<dbReference type="NCBIfam" id="TIGR02145">
    <property type="entry name" value="Fib_succ_major"/>
    <property type="match status" value="1"/>
</dbReference>
<keyword evidence="1" id="KW-0732">Signal</keyword>
<evidence type="ECO:0000256" key="1">
    <source>
        <dbReference type="SAM" id="SignalP"/>
    </source>
</evidence>
<sequence length="353" mass="39885">MKKLLLSFVVLSAVAVTAQVGINTDEPKAMLDISAKDSQKGDLRIQDVEEKSTQWLLVWDEKDQKVKRTSLLDLKWGIIIEVDREKINYIRENQPDRADEIINKIKQCPPENIVFDRYFGNIKHDFVYCATPVSVGGYNRTWLNLNLGAKYANIYSTNFNPTVNKTDEAIHSDKNLYGSAYQWQRDSDGHEHSNYSEGSIEKAYSWTSIGDSSRGRPIFSHDGSWNWAEGGEKASGLDLELWRAGGINNPCPIGYHVPTVQEWQEFHQAVTGSRSGVATNQMWTQNKLPNLAAAGSGYYDRGSIIYKGPHGNYWSSSAYSGSEAFAMRFYPKSSGPNELDRRTYQLSVRCIKD</sequence>
<proteinExistence type="predicted"/>
<dbReference type="RefSeq" id="WP_119059471.1">
    <property type="nucleotide sequence ID" value="NZ_UNSC01000005.1"/>
</dbReference>
<organism evidence="3 4">
    <name type="scientific">Candidatus Ornithobacterium hominis</name>
    <dbReference type="NCBI Taxonomy" id="2497989"/>
    <lineage>
        <taxon>Bacteria</taxon>
        <taxon>Pseudomonadati</taxon>
        <taxon>Bacteroidota</taxon>
        <taxon>Flavobacteriia</taxon>
        <taxon>Flavobacteriales</taxon>
        <taxon>Weeksellaceae</taxon>
        <taxon>Ornithobacterium</taxon>
    </lineage>
</organism>
<name>A0A383U260_9FLAO</name>
<protein>
    <submittedName>
        <fullName evidence="3">Fibrobacter succinogenes major paralogous domain</fullName>
    </submittedName>
</protein>
<keyword evidence="4" id="KW-1185">Reference proteome</keyword>
<reference evidence="3 4" key="1">
    <citation type="submission" date="2018-09" db="EMBL/GenBank/DDBJ databases">
        <authorList>
            <consortium name="Pathogen Informatics"/>
        </authorList>
    </citation>
    <scope>NUCLEOTIDE SEQUENCE [LARGE SCALE GENOMIC DNA]</scope>
    <source>
        <strain evidence="3 4">OH-22767</strain>
    </source>
</reference>
<dbReference type="Pfam" id="PF09603">
    <property type="entry name" value="Fib_succ_major"/>
    <property type="match status" value="1"/>
</dbReference>
<dbReference type="Proteomes" id="UP000262142">
    <property type="component" value="Unassembled WGS sequence"/>
</dbReference>
<evidence type="ECO:0000313" key="3">
    <source>
        <dbReference type="EMBL" id="SZD73376.1"/>
    </source>
</evidence>
<feature type="domain" description="Fibrobacter succinogenes major paralogous" evidence="2">
    <location>
        <begin position="163"/>
        <end position="352"/>
    </location>
</feature>
<dbReference type="AlphaFoldDB" id="A0A383U260"/>
<gene>
    <name evidence="3" type="ORF">SAMEA104719789_01183</name>
</gene>